<dbReference type="Pfam" id="PF13193">
    <property type="entry name" value="AMP-binding_C"/>
    <property type="match status" value="1"/>
</dbReference>
<dbReference type="InterPro" id="IPR042099">
    <property type="entry name" value="ANL_N_sf"/>
</dbReference>
<reference evidence="3 4" key="1">
    <citation type="submission" date="2019-09" db="EMBL/GenBank/DDBJ databases">
        <title>Mumia zhuanghuii sp. nov. isolated from the intestinal contents of plateau pika (Ochotona curzoniae) in the Qinghai-Tibet plateau of China.</title>
        <authorList>
            <person name="Tian Z."/>
        </authorList>
    </citation>
    <scope>NUCLEOTIDE SEQUENCE [LARGE SCALE GENOMIC DNA]</scope>
    <source>
        <strain evidence="4">350</strain>
    </source>
</reference>
<dbReference type="InterPro" id="IPR045851">
    <property type="entry name" value="AMP-bd_C_sf"/>
</dbReference>
<dbReference type="InterPro" id="IPR020845">
    <property type="entry name" value="AMP-binding_CS"/>
</dbReference>
<dbReference type="Gene3D" id="3.40.50.12780">
    <property type="entry name" value="N-terminal domain of ligase-like"/>
    <property type="match status" value="1"/>
</dbReference>
<evidence type="ECO:0000313" key="4">
    <source>
        <dbReference type="Proteomes" id="UP000307768"/>
    </source>
</evidence>
<evidence type="ECO:0000259" key="2">
    <source>
        <dbReference type="Pfam" id="PF13193"/>
    </source>
</evidence>
<sequence length="519" mass="56455">MKELVFPRLLVPTVERVPDNLAVIAEYDDGTSYEATFAQHLDRVLRLKRALAEGLGLGPQDRFAVIADNSHRYLELWHAALFGAGVINPLNARLAVPELDYILNDSQVETIFVDSTYAPVVEKLRDTTALRTVVLMDDGDGAHDLRYEDLLAAHAPADHAEPDEDAIAVLMYTGGTSGKPKGVQLTHRAEALTVYRMDFAYRYFGVDDVFLMNTPMFHVAGCLGLMGMPAAGSRVVILPRFDPGTALAAIEKHKVTRLGVVSMMLAMVMAHPDFTPEKVASVRAIAYGGSPMPDDLMRRLGEAFPHSELFQIYGMTEMAAVLTALTPADHRAGGGRTRSAGRALPGVRLRICDPVSGQVTPTGEVGEIVVQSGAAMTGYWNLPEETAQVLRDGWYYTGDMGRLDDEGYLYVTDRLKDMIVTGGENVYSIEVENALSTHPAVAQVAVIGVPSSTWGEAVHAVVMVRPGEEVTEQELIDHVRAKIAAYKAPKSVELRTDPLPMSAAAKILKRELRAAYSAP</sequence>
<dbReference type="PANTHER" id="PTHR43201">
    <property type="entry name" value="ACYL-COA SYNTHETASE"/>
    <property type="match status" value="1"/>
</dbReference>
<dbReference type="PROSITE" id="PS00455">
    <property type="entry name" value="AMP_BINDING"/>
    <property type="match status" value="1"/>
</dbReference>
<gene>
    <name evidence="3" type="ORF">FE697_012830</name>
</gene>
<dbReference type="OrthoDB" id="9803968at2"/>
<evidence type="ECO:0000259" key="1">
    <source>
        <dbReference type="Pfam" id="PF00501"/>
    </source>
</evidence>
<name>A0A5Q6RY45_9ACTN</name>
<accession>A0A5Q6RY45</accession>
<organism evidence="3 4">
    <name type="scientific">Mumia zhuanghuii</name>
    <dbReference type="NCBI Taxonomy" id="2585211"/>
    <lineage>
        <taxon>Bacteria</taxon>
        <taxon>Bacillati</taxon>
        <taxon>Actinomycetota</taxon>
        <taxon>Actinomycetes</taxon>
        <taxon>Propionibacteriales</taxon>
        <taxon>Nocardioidaceae</taxon>
        <taxon>Mumia</taxon>
    </lineage>
</organism>
<protein>
    <submittedName>
        <fullName evidence="3">AMP-binding protein</fullName>
    </submittedName>
</protein>
<dbReference type="EMBL" id="VDFQ02000003">
    <property type="protein sequence ID" value="KAA1423013.1"/>
    <property type="molecule type" value="Genomic_DNA"/>
</dbReference>
<dbReference type="Pfam" id="PF00501">
    <property type="entry name" value="AMP-binding"/>
    <property type="match status" value="1"/>
</dbReference>
<dbReference type="GO" id="GO:0006631">
    <property type="term" value="P:fatty acid metabolic process"/>
    <property type="evidence" value="ECO:0007669"/>
    <property type="project" value="TreeGrafter"/>
</dbReference>
<evidence type="ECO:0000313" key="3">
    <source>
        <dbReference type="EMBL" id="KAA1423013.1"/>
    </source>
</evidence>
<feature type="domain" description="AMP-dependent synthetase/ligase" evidence="1">
    <location>
        <begin position="14"/>
        <end position="380"/>
    </location>
</feature>
<dbReference type="RefSeq" id="WP_149769964.1">
    <property type="nucleotide sequence ID" value="NZ_VDFQ02000003.1"/>
</dbReference>
<dbReference type="Gene3D" id="3.30.300.30">
    <property type="match status" value="1"/>
</dbReference>
<dbReference type="PANTHER" id="PTHR43201:SF32">
    <property type="entry name" value="2-SUCCINYLBENZOATE--COA LIGASE, CHLOROPLASTIC_PEROXISOMAL"/>
    <property type="match status" value="1"/>
</dbReference>
<proteinExistence type="predicted"/>
<dbReference type="AlphaFoldDB" id="A0A5Q6RY45"/>
<dbReference type="GO" id="GO:0031956">
    <property type="term" value="F:medium-chain fatty acid-CoA ligase activity"/>
    <property type="evidence" value="ECO:0007669"/>
    <property type="project" value="TreeGrafter"/>
</dbReference>
<dbReference type="InterPro" id="IPR025110">
    <property type="entry name" value="AMP-bd_C"/>
</dbReference>
<feature type="domain" description="AMP-binding enzyme C-terminal" evidence="2">
    <location>
        <begin position="430"/>
        <end position="506"/>
    </location>
</feature>
<comment type="caution">
    <text evidence="3">The sequence shown here is derived from an EMBL/GenBank/DDBJ whole genome shotgun (WGS) entry which is preliminary data.</text>
</comment>
<dbReference type="Proteomes" id="UP000307768">
    <property type="component" value="Unassembled WGS sequence"/>
</dbReference>
<dbReference type="InterPro" id="IPR000873">
    <property type="entry name" value="AMP-dep_synth/lig_dom"/>
</dbReference>
<dbReference type="SUPFAM" id="SSF56801">
    <property type="entry name" value="Acetyl-CoA synthetase-like"/>
    <property type="match status" value="1"/>
</dbReference>